<keyword evidence="13" id="KW-1185">Reference proteome</keyword>
<dbReference type="Gene3D" id="1.20.1070.10">
    <property type="entry name" value="Rhodopsin 7-helix transmembrane proteins"/>
    <property type="match status" value="1"/>
</dbReference>
<evidence type="ECO:0000313" key="13">
    <source>
        <dbReference type="Proteomes" id="UP001347796"/>
    </source>
</evidence>
<keyword evidence="6 10" id="KW-0472">Membrane</keyword>
<feature type="transmembrane region" description="Helical" evidence="10">
    <location>
        <begin position="119"/>
        <end position="144"/>
    </location>
</feature>
<dbReference type="GO" id="GO:0005886">
    <property type="term" value="C:plasma membrane"/>
    <property type="evidence" value="ECO:0007669"/>
    <property type="project" value="TreeGrafter"/>
</dbReference>
<evidence type="ECO:0000313" key="12">
    <source>
        <dbReference type="EMBL" id="KAK6185366.1"/>
    </source>
</evidence>
<keyword evidence="3 9" id="KW-0812">Transmembrane</keyword>
<dbReference type="PANTHER" id="PTHR45695:SF37">
    <property type="entry name" value="FREE FATTY ACID RECEPTOR 4-LIKE"/>
    <property type="match status" value="1"/>
</dbReference>
<feature type="transmembrane region" description="Helical" evidence="10">
    <location>
        <begin position="273"/>
        <end position="300"/>
    </location>
</feature>
<dbReference type="InterPro" id="IPR000611">
    <property type="entry name" value="NPY_rcpt"/>
</dbReference>
<accession>A0AAN8Q2K3</accession>
<evidence type="ECO:0000256" key="3">
    <source>
        <dbReference type="ARBA" id="ARBA00022692"/>
    </source>
</evidence>
<evidence type="ECO:0000256" key="10">
    <source>
        <dbReference type="SAM" id="Phobius"/>
    </source>
</evidence>
<feature type="transmembrane region" description="Helical" evidence="10">
    <location>
        <begin position="80"/>
        <end position="99"/>
    </location>
</feature>
<evidence type="ECO:0000256" key="8">
    <source>
        <dbReference type="ARBA" id="ARBA00023224"/>
    </source>
</evidence>
<proteinExistence type="inferred from homology"/>
<evidence type="ECO:0000259" key="11">
    <source>
        <dbReference type="PROSITE" id="PS50262"/>
    </source>
</evidence>
<dbReference type="GO" id="GO:0004983">
    <property type="term" value="F:neuropeptide Y receptor activity"/>
    <property type="evidence" value="ECO:0007669"/>
    <property type="project" value="InterPro"/>
</dbReference>
<feature type="transmembrane region" description="Helical" evidence="10">
    <location>
        <begin position="206"/>
        <end position="226"/>
    </location>
</feature>
<name>A0AAN8Q2K3_PATCE</name>
<evidence type="ECO:0000256" key="1">
    <source>
        <dbReference type="ARBA" id="ARBA00004141"/>
    </source>
</evidence>
<comment type="subcellular location">
    <subcellularLocation>
        <location evidence="1">Membrane</location>
        <topology evidence="1">Multi-pass membrane protein</topology>
    </subcellularLocation>
</comment>
<evidence type="ECO:0000256" key="9">
    <source>
        <dbReference type="RuleBase" id="RU000688"/>
    </source>
</evidence>
<feature type="transmembrane region" description="Helical" evidence="10">
    <location>
        <begin position="156"/>
        <end position="179"/>
    </location>
</feature>
<dbReference type="PANTHER" id="PTHR45695">
    <property type="entry name" value="LEUCOKININ RECEPTOR-RELATED"/>
    <property type="match status" value="1"/>
</dbReference>
<evidence type="ECO:0000256" key="7">
    <source>
        <dbReference type="ARBA" id="ARBA00023170"/>
    </source>
</evidence>
<evidence type="ECO:0000256" key="2">
    <source>
        <dbReference type="ARBA" id="ARBA00010663"/>
    </source>
</evidence>
<dbReference type="CDD" id="cd00637">
    <property type="entry name" value="7tm_classA_rhodopsin-like"/>
    <property type="match status" value="1"/>
</dbReference>
<keyword evidence="5 9" id="KW-0297">G-protein coupled receptor</keyword>
<evidence type="ECO:0000256" key="5">
    <source>
        <dbReference type="ARBA" id="ARBA00023040"/>
    </source>
</evidence>
<dbReference type="PROSITE" id="PS50262">
    <property type="entry name" value="G_PROTEIN_RECEP_F1_2"/>
    <property type="match status" value="1"/>
</dbReference>
<dbReference type="SUPFAM" id="SSF81321">
    <property type="entry name" value="Family A G protein-coupled receptor-like"/>
    <property type="match status" value="1"/>
</dbReference>
<keyword evidence="4 10" id="KW-1133">Transmembrane helix</keyword>
<dbReference type="EMBL" id="JAZGQO010000006">
    <property type="protein sequence ID" value="KAK6185366.1"/>
    <property type="molecule type" value="Genomic_DNA"/>
</dbReference>
<dbReference type="PROSITE" id="PS00237">
    <property type="entry name" value="G_PROTEIN_RECEP_F1_1"/>
    <property type="match status" value="1"/>
</dbReference>
<comment type="similarity">
    <text evidence="2 9">Belongs to the G-protein coupled receptor 1 family.</text>
</comment>
<gene>
    <name evidence="12" type="ORF">SNE40_007616</name>
</gene>
<protein>
    <recommendedName>
        <fullName evidence="11">G-protein coupled receptors family 1 profile domain-containing protein</fullName>
    </recommendedName>
</protein>
<organism evidence="12 13">
    <name type="scientific">Patella caerulea</name>
    <name type="common">Rayed Mediterranean limpet</name>
    <dbReference type="NCBI Taxonomy" id="87958"/>
    <lineage>
        <taxon>Eukaryota</taxon>
        <taxon>Metazoa</taxon>
        <taxon>Spiralia</taxon>
        <taxon>Lophotrochozoa</taxon>
        <taxon>Mollusca</taxon>
        <taxon>Gastropoda</taxon>
        <taxon>Patellogastropoda</taxon>
        <taxon>Patelloidea</taxon>
        <taxon>Patellidae</taxon>
        <taxon>Patella</taxon>
    </lineage>
</organism>
<evidence type="ECO:0000256" key="4">
    <source>
        <dbReference type="ARBA" id="ARBA00022989"/>
    </source>
</evidence>
<feature type="transmembrane region" description="Helical" evidence="10">
    <location>
        <begin position="48"/>
        <end position="68"/>
    </location>
</feature>
<evidence type="ECO:0000256" key="6">
    <source>
        <dbReference type="ARBA" id="ARBA00023136"/>
    </source>
</evidence>
<feature type="domain" description="G-protein coupled receptors family 1 profile" evidence="11">
    <location>
        <begin position="60"/>
        <end position="332"/>
    </location>
</feature>
<keyword evidence="7 9" id="KW-0675">Receptor</keyword>
<keyword evidence="8 9" id="KW-0807">Transducer</keyword>
<dbReference type="AlphaFoldDB" id="A0AAN8Q2K3"/>
<reference evidence="12 13" key="1">
    <citation type="submission" date="2024-01" db="EMBL/GenBank/DDBJ databases">
        <title>The genome of the rayed Mediterranean limpet Patella caerulea (Linnaeus, 1758).</title>
        <authorList>
            <person name="Anh-Thu Weber A."/>
            <person name="Halstead-Nussloch G."/>
        </authorList>
    </citation>
    <scope>NUCLEOTIDE SEQUENCE [LARGE SCALE GENOMIC DNA]</scope>
    <source>
        <strain evidence="12">AATW-2023a</strain>
        <tissue evidence="12">Whole specimen</tissue>
    </source>
</reference>
<dbReference type="InterPro" id="IPR000276">
    <property type="entry name" value="GPCR_Rhodpsn"/>
</dbReference>
<comment type="caution">
    <text evidence="12">The sequence shown here is derived from an EMBL/GenBank/DDBJ whole genome shotgun (WGS) entry which is preliminary data.</text>
</comment>
<dbReference type="PRINTS" id="PR00237">
    <property type="entry name" value="GPCRRHODOPSN"/>
</dbReference>
<dbReference type="Pfam" id="PF00001">
    <property type="entry name" value="7tm_1"/>
    <property type="match status" value="1"/>
</dbReference>
<dbReference type="Proteomes" id="UP001347796">
    <property type="component" value="Unassembled WGS sequence"/>
</dbReference>
<dbReference type="InterPro" id="IPR017452">
    <property type="entry name" value="GPCR_Rhodpsn_7TM"/>
</dbReference>
<sequence>MNQKSNNRLNNSYFMAEDKVNGWGNTTFFTYYSEFNRGSDENPYIEAAVLNILCMFSTVANLIIFMTLTCNRSLRTVTNFFICNLTVSDMLFTISGPFIGACRITQSWTMGEFACKSIVYMQLVCSTVSIWTMVMISVERFICIVRAARAVFTHRIAVIVIIVIWVVTLLFFLPAALYFRVMTFPFGNTTVDVCTIDWPKVRSIQLPLIFTVFVILIVFLAPFLLLTHNYIRIFWRFWNARNILKRTRVQYDPTWPKVSLHVRQMRDARDLKVVKILFSLVIIFTIMWMPIFTVFLYILIDIALNDMKLGSYIFIISICISMGNACINPILYGVMNEHLKTVLLSCIKPQPETDARQNVNNGQPTTIERPQRNLVKPCSIHGIQPIPEEPD</sequence>
<feature type="transmembrane region" description="Helical" evidence="10">
    <location>
        <begin position="312"/>
        <end position="334"/>
    </location>
</feature>
<dbReference type="PRINTS" id="PR01012">
    <property type="entry name" value="NRPEPTIDEYR"/>
</dbReference>